<accession>A0A5B2XJ93</accession>
<dbReference type="GO" id="GO:0008168">
    <property type="term" value="F:methyltransferase activity"/>
    <property type="evidence" value="ECO:0007669"/>
    <property type="project" value="UniProtKB-KW"/>
</dbReference>
<dbReference type="InterPro" id="IPR013217">
    <property type="entry name" value="Methyltransf_12"/>
</dbReference>
<gene>
    <name evidence="2" type="ORF">F0L68_11320</name>
</gene>
<dbReference type="GO" id="GO:0032259">
    <property type="term" value="P:methylation"/>
    <property type="evidence" value="ECO:0007669"/>
    <property type="project" value="UniProtKB-KW"/>
</dbReference>
<dbReference type="RefSeq" id="WP_149849479.1">
    <property type="nucleotide sequence ID" value="NZ_VUOB01000020.1"/>
</dbReference>
<reference evidence="2 3" key="2">
    <citation type="submission" date="2019-09" db="EMBL/GenBank/DDBJ databases">
        <authorList>
            <person name="Jin C."/>
        </authorList>
    </citation>
    <scope>NUCLEOTIDE SEQUENCE [LARGE SCALE GENOMIC DNA]</scope>
    <source>
        <strain evidence="2 3">AN110305</strain>
    </source>
</reference>
<dbReference type="InterPro" id="IPR029063">
    <property type="entry name" value="SAM-dependent_MTases_sf"/>
</dbReference>
<name>A0A5B2XJ93_9PSEU</name>
<keyword evidence="2" id="KW-0808">Transferase</keyword>
<reference evidence="2 3" key="1">
    <citation type="submission" date="2019-09" db="EMBL/GenBank/DDBJ databases">
        <title>Goodfellowia gen. nov., a new genus of the Pseudonocardineae related to Actinoalloteichus, containing Goodfellowia coeruleoviolacea gen. nov., comb. nov. gen. nov., comb. nov.</title>
        <authorList>
            <person name="Labeda D."/>
        </authorList>
    </citation>
    <scope>NUCLEOTIDE SEQUENCE [LARGE SCALE GENOMIC DNA]</scope>
    <source>
        <strain evidence="2 3">AN110305</strain>
    </source>
</reference>
<evidence type="ECO:0000313" key="2">
    <source>
        <dbReference type="EMBL" id="KAA2262822.1"/>
    </source>
</evidence>
<dbReference type="SUPFAM" id="SSF53335">
    <property type="entry name" value="S-adenosyl-L-methionine-dependent methyltransferases"/>
    <property type="match status" value="1"/>
</dbReference>
<dbReference type="Pfam" id="PF08242">
    <property type="entry name" value="Methyltransf_12"/>
    <property type="match status" value="1"/>
</dbReference>
<sequence>MTGHTHDGVDWPARLVALRRADQTQTAELRTVAERLVSATCEQPTVLDIGSGAGGMSVALASELDKRGGGTLILVDAVPELLDAATSAARAAANGAVRVRPVLADVAKEPLRDLVPPADLIWAARVVHHLPDQRHGLDQLVGALAPGGWLALAEGGLETRCLPWDIGIGAPGLQDRLAAARAEWFASMRADMPDSTRLPVGWNIALAEAGLGEVSAFSYLIDHPAPISRVVADSVMDWLRWLGDVSVDKVSDEDTETVRRLLDPDDPAYVGSRQDVFLLQTLTVHLGRAAWH</sequence>
<dbReference type="EMBL" id="VUOB01000020">
    <property type="protein sequence ID" value="KAA2262822.1"/>
    <property type="molecule type" value="Genomic_DNA"/>
</dbReference>
<dbReference type="Proteomes" id="UP000323454">
    <property type="component" value="Unassembled WGS sequence"/>
</dbReference>
<feature type="domain" description="Methyltransferase type 12" evidence="1">
    <location>
        <begin position="47"/>
        <end position="150"/>
    </location>
</feature>
<protein>
    <submittedName>
        <fullName evidence="2">Class I SAM-dependent methyltransferase</fullName>
    </submittedName>
</protein>
<dbReference type="PANTHER" id="PTHR43861">
    <property type="entry name" value="TRANS-ACONITATE 2-METHYLTRANSFERASE-RELATED"/>
    <property type="match status" value="1"/>
</dbReference>
<dbReference type="OrthoDB" id="3382693at2"/>
<comment type="caution">
    <text evidence="2">The sequence shown here is derived from an EMBL/GenBank/DDBJ whole genome shotgun (WGS) entry which is preliminary data.</text>
</comment>
<proteinExistence type="predicted"/>
<keyword evidence="2" id="KW-0489">Methyltransferase</keyword>
<dbReference type="AlphaFoldDB" id="A0A5B2XJ93"/>
<organism evidence="2 3">
    <name type="scientific">Solihabitans fulvus</name>
    <dbReference type="NCBI Taxonomy" id="1892852"/>
    <lineage>
        <taxon>Bacteria</taxon>
        <taxon>Bacillati</taxon>
        <taxon>Actinomycetota</taxon>
        <taxon>Actinomycetes</taxon>
        <taxon>Pseudonocardiales</taxon>
        <taxon>Pseudonocardiaceae</taxon>
        <taxon>Solihabitans</taxon>
    </lineage>
</organism>
<dbReference type="PANTHER" id="PTHR43861:SF1">
    <property type="entry name" value="TRANS-ACONITATE 2-METHYLTRANSFERASE"/>
    <property type="match status" value="1"/>
</dbReference>
<keyword evidence="3" id="KW-1185">Reference proteome</keyword>
<dbReference type="CDD" id="cd02440">
    <property type="entry name" value="AdoMet_MTases"/>
    <property type="match status" value="1"/>
</dbReference>
<evidence type="ECO:0000313" key="3">
    <source>
        <dbReference type="Proteomes" id="UP000323454"/>
    </source>
</evidence>
<evidence type="ECO:0000259" key="1">
    <source>
        <dbReference type="Pfam" id="PF08242"/>
    </source>
</evidence>
<dbReference type="Gene3D" id="3.40.50.150">
    <property type="entry name" value="Vaccinia Virus protein VP39"/>
    <property type="match status" value="1"/>
</dbReference>